<accession>A0ACC4D9P9</accession>
<evidence type="ECO:0000313" key="1">
    <source>
        <dbReference type="EMBL" id="KAL3952872.1"/>
    </source>
</evidence>
<evidence type="ECO:0000313" key="2">
    <source>
        <dbReference type="Proteomes" id="UP001638806"/>
    </source>
</evidence>
<comment type="caution">
    <text evidence="1">The sequence shown here is derived from an EMBL/GenBank/DDBJ whole genome shotgun (WGS) entry which is preliminary data.</text>
</comment>
<name>A0ACC4D9P9_PURLI</name>
<protein>
    <submittedName>
        <fullName evidence="1">Uncharacterized protein</fullName>
    </submittedName>
</protein>
<organism evidence="1 2">
    <name type="scientific">Purpureocillium lilacinum</name>
    <name type="common">Paecilomyces lilacinus</name>
    <dbReference type="NCBI Taxonomy" id="33203"/>
    <lineage>
        <taxon>Eukaryota</taxon>
        <taxon>Fungi</taxon>
        <taxon>Dikarya</taxon>
        <taxon>Ascomycota</taxon>
        <taxon>Pezizomycotina</taxon>
        <taxon>Sordariomycetes</taxon>
        <taxon>Hypocreomycetidae</taxon>
        <taxon>Hypocreales</taxon>
        <taxon>Ophiocordycipitaceae</taxon>
        <taxon>Purpureocillium</taxon>
    </lineage>
</organism>
<dbReference type="Proteomes" id="UP001638806">
    <property type="component" value="Unassembled WGS sequence"/>
</dbReference>
<sequence>MSFSSATSYRRTENFSRYTRGAAVPDFEDDEEHDESENYEVPDDLAACHTGQTASNYGATIDILKRLTAESLEVFGQMSHWWHKFLHVDEASLERSRAPEAPAKRTQPAAGIAESQRPTRPNVLQLKKEESGSSGGDDCVLRALRSVLRNDDAQFRSPQQ</sequence>
<gene>
    <name evidence="1" type="ORF">ACCO45_012815</name>
</gene>
<proteinExistence type="predicted"/>
<keyword evidence="2" id="KW-1185">Reference proteome</keyword>
<reference evidence="1" key="1">
    <citation type="submission" date="2024-12" db="EMBL/GenBank/DDBJ databases">
        <title>Comparative genomics and development of molecular markers within Purpureocillium lilacinum and among Purpureocillium species.</title>
        <authorList>
            <person name="Yeh Z.-Y."/>
            <person name="Ni N.-T."/>
            <person name="Lo P.-H."/>
            <person name="Mushyakhwo K."/>
            <person name="Lin C.-F."/>
            <person name="Nai Y.-S."/>
        </authorList>
    </citation>
    <scope>NUCLEOTIDE SEQUENCE</scope>
    <source>
        <strain evidence="1">NCHU-NPUST-175</strain>
    </source>
</reference>
<dbReference type="EMBL" id="JBGNUJ010000012">
    <property type="protein sequence ID" value="KAL3952872.1"/>
    <property type="molecule type" value="Genomic_DNA"/>
</dbReference>